<dbReference type="HOGENOM" id="CLU_395613_0_0_1"/>
<dbReference type="EC" id="3.4.19.12" evidence="6"/>
<dbReference type="InterPro" id="IPR028889">
    <property type="entry name" value="USP"/>
</dbReference>
<sequence length="697" mass="79316">MTGPNATNASSPPTVIDIFVKWKLETLELSVNLDYPVDVLKSQLYTMTNVKPDAQHLLGVYTPGAGADLKDLDLKPGQTLIMYGEPSRVKEEDDLDVEMGAEKRIPANTYKSFIHKTALGDPLAEMIDKMSIEEIMGDGKDARTDVKMTTLEQNEISVAMKDAFTSQISVPHETPLTLPKELWSKRLQDFTDEDRVLLRNWMNLTRNWRIATKEYAARAEEMKRNAKIDKERNAQVAREYEENKGKEVEFDEDDDSAEDDYLDDEVPSEQRLLYEMCAWGWKMSARTPIGLENLGNTCYMASALQMFRCVPELLKAICNFEPMQESRSHALSQNLIEAMKLLFMELTERKESVSPLTMVHHLRNYAPQFAEVGMMGPAQQDAEECLSTMLQALIGQFPGKKNKCLIRELFQIGLKKKIQNSDPNIPEESVIKETTMRLPLIIDAKTNTIHDSIQKTFSYEIQKHSTATGVDATYNVSTEITELPPYLFVHFVRFFWRNDTQKKAKICRDVHFPVILDLLPYCSPELKNPIARSLAEQKASYLQSHPIWGDGEVDENERKWAELEQEEIQNEIAEAERLKNEEDDDQFGYGDEMEDEIPANSTSANTNTNNKTSSQGDRLEGCSSRPLSSIYELRAVLTHQGRFADAGHYIAWIKTGIMERASPRSALQPMWLKFDDEKVMVQDPVPADQLPTDLIAS</sequence>
<evidence type="ECO:0000313" key="11">
    <source>
        <dbReference type="Proteomes" id="UP000011087"/>
    </source>
</evidence>
<feature type="compositionally biased region" description="Acidic residues" evidence="7">
    <location>
        <begin position="581"/>
        <end position="597"/>
    </location>
</feature>
<comment type="catalytic activity">
    <reaction evidence="1 6">
        <text>Thiol-dependent hydrolysis of ester, thioester, amide, peptide and isopeptide bonds formed by the C-terminal Gly of ubiquitin (a 76-residue protein attached to proteins as an intracellular targeting signal).</text>
        <dbReference type="EC" id="3.4.19.12"/>
    </reaction>
</comment>
<keyword evidence="5 6" id="KW-0788">Thiol protease</keyword>
<dbReference type="RefSeq" id="XP_005837661.1">
    <property type="nucleotide sequence ID" value="XM_005837604.1"/>
</dbReference>
<dbReference type="PROSITE" id="PS00972">
    <property type="entry name" value="USP_1"/>
    <property type="match status" value="1"/>
</dbReference>
<dbReference type="Proteomes" id="UP000011087">
    <property type="component" value="Unassembled WGS sequence"/>
</dbReference>
<dbReference type="EMBL" id="JH992977">
    <property type="protein sequence ID" value="EKX50681.1"/>
    <property type="molecule type" value="Genomic_DNA"/>
</dbReference>
<name>L1JQ17_GUITC</name>
<dbReference type="AlphaFoldDB" id="L1JQ17"/>
<dbReference type="GO" id="GO:0043161">
    <property type="term" value="P:proteasome-mediated ubiquitin-dependent protein catabolic process"/>
    <property type="evidence" value="ECO:0007669"/>
    <property type="project" value="InterPro"/>
</dbReference>
<feature type="compositionally biased region" description="Low complexity" evidence="7">
    <location>
        <begin position="599"/>
        <end position="614"/>
    </location>
</feature>
<dbReference type="MEROPS" id="C19.A70"/>
<evidence type="ECO:0000313" key="9">
    <source>
        <dbReference type="EMBL" id="EKX50681.1"/>
    </source>
</evidence>
<dbReference type="eggNOG" id="KOG1872">
    <property type="taxonomic scope" value="Eukaryota"/>
</dbReference>
<evidence type="ECO:0000256" key="3">
    <source>
        <dbReference type="ARBA" id="ARBA00022786"/>
    </source>
</evidence>
<feature type="compositionally biased region" description="Basic and acidic residues" evidence="7">
    <location>
        <begin position="233"/>
        <end position="248"/>
    </location>
</feature>
<dbReference type="InterPro" id="IPR044635">
    <property type="entry name" value="UBP14-like"/>
</dbReference>
<dbReference type="GO" id="GO:0016579">
    <property type="term" value="P:protein deubiquitination"/>
    <property type="evidence" value="ECO:0007669"/>
    <property type="project" value="InterPro"/>
</dbReference>
<evidence type="ECO:0000256" key="2">
    <source>
        <dbReference type="ARBA" id="ARBA00022670"/>
    </source>
</evidence>
<dbReference type="EnsemblProtists" id="EKX50681">
    <property type="protein sequence ID" value="EKX50681"/>
    <property type="gene ID" value="GUITHDRAFT_103274"/>
</dbReference>
<keyword evidence="4 6" id="KW-0378">Hydrolase</keyword>
<reference evidence="11" key="2">
    <citation type="submission" date="2012-11" db="EMBL/GenBank/DDBJ databases">
        <authorList>
            <person name="Kuo A."/>
            <person name="Curtis B.A."/>
            <person name="Tanifuji G."/>
            <person name="Burki F."/>
            <person name="Gruber A."/>
            <person name="Irimia M."/>
            <person name="Maruyama S."/>
            <person name="Arias M.C."/>
            <person name="Ball S.G."/>
            <person name="Gile G.H."/>
            <person name="Hirakawa Y."/>
            <person name="Hopkins J.F."/>
            <person name="Rensing S.A."/>
            <person name="Schmutz J."/>
            <person name="Symeonidi A."/>
            <person name="Elias M."/>
            <person name="Eveleigh R.J."/>
            <person name="Herman E.K."/>
            <person name="Klute M.J."/>
            <person name="Nakayama T."/>
            <person name="Obornik M."/>
            <person name="Reyes-Prieto A."/>
            <person name="Armbrust E.V."/>
            <person name="Aves S.J."/>
            <person name="Beiko R.G."/>
            <person name="Coutinho P."/>
            <person name="Dacks J.B."/>
            <person name="Durnford D.G."/>
            <person name="Fast N.M."/>
            <person name="Green B.R."/>
            <person name="Grisdale C."/>
            <person name="Hempe F."/>
            <person name="Henrissat B."/>
            <person name="Hoppner M.P."/>
            <person name="Ishida K.-I."/>
            <person name="Kim E."/>
            <person name="Koreny L."/>
            <person name="Kroth P.G."/>
            <person name="Liu Y."/>
            <person name="Malik S.-B."/>
            <person name="Maier U.G."/>
            <person name="McRose D."/>
            <person name="Mock T."/>
            <person name="Neilson J.A."/>
            <person name="Onodera N.T."/>
            <person name="Poole A.M."/>
            <person name="Pritham E.J."/>
            <person name="Richards T.A."/>
            <person name="Rocap G."/>
            <person name="Roy S.W."/>
            <person name="Sarai C."/>
            <person name="Schaack S."/>
            <person name="Shirato S."/>
            <person name="Slamovits C.H."/>
            <person name="Spencer D.F."/>
            <person name="Suzuki S."/>
            <person name="Worden A.Z."/>
            <person name="Zauner S."/>
            <person name="Barry K."/>
            <person name="Bell C."/>
            <person name="Bharti A.K."/>
            <person name="Crow J.A."/>
            <person name="Grimwood J."/>
            <person name="Kramer R."/>
            <person name="Lindquist E."/>
            <person name="Lucas S."/>
            <person name="Salamov A."/>
            <person name="McFadden G.I."/>
            <person name="Lane C.E."/>
            <person name="Keeling P.J."/>
            <person name="Gray M.W."/>
            <person name="Grigoriev I.V."/>
            <person name="Archibald J.M."/>
        </authorList>
    </citation>
    <scope>NUCLEOTIDE SEQUENCE</scope>
    <source>
        <strain evidence="11">CCMP2712</strain>
    </source>
</reference>
<evidence type="ECO:0000256" key="7">
    <source>
        <dbReference type="SAM" id="MobiDB-lite"/>
    </source>
</evidence>
<feature type="domain" description="USP" evidence="8">
    <location>
        <begin position="289"/>
        <end position="697"/>
    </location>
</feature>
<dbReference type="Pfam" id="PF00443">
    <property type="entry name" value="UCH"/>
    <property type="match status" value="1"/>
</dbReference>
<dbReference type="STRING" id="905079.L1JQ17"/>
<keyword evidence="2 6" id="KW-0645">Protease</keyword>
<comment type="similarity">
    <text evidence="6">Belongs to the peptidase C19 family.</text>
</comment>
<dbReference type="InterPro" id="IPR038765">
    <property type="entry name" value="Papain-like_cys_pep_sf"/>
</dbReference>
<feature type="compositionally biased region" description="Acidic residues" evidence="7">
    <location>
        <begin position="249"/>
        <end position="261"/>
    </location>
</feature>
<keyword evidence="11" id="KW-1185">Reference proteome</keyword>
<dbReference type="PaxDb" id="55529-EKX50681"/>
<gene>
    <name evidence="9" type="ORF">GUITHDRAFT_103274</name>
</gene>
<evidence type="ECO:0000313" key="10">
    <source>
        <dbReference type="EnsemblProtists" id="EKX50681"/>
    </source>
</evidence>
<dbReference type="PROSITE" id="PS50235">
    <property type="entry name" value="USP_3"/>
    <property type="match status" value="1"/>
</dbReference>
<organism evidence="9">
    <name type="scientific">Guillardia theta (strain CCMP2712)</name>
    <name type="common">Cryptophyte</name>
    <dbReference type="NCBI Taxonomy" id="905079"/>
    <lineage>
        <taxon>Eukaryota</taxon>
        <taxon>Cryptophyceae</taxon>
        <taxon>Pyrenomonadales</taxon>
        <taxon>Geminigeraceae</taxon>
        <taxon>Guillardia</taxon>
    </lineage>
</organism>
<dbReference type="SUPFAM" id="SSF54236">
    <property type="entry name" value="Ubiquitin-like"/>
    <property type="match status" value="1"/>
</dbReference>
<proteinExistence type="inferred from homology"/>
<evidence type="ECO:0000256" key="4">
    <source>
        <dbReference type="ARBA" id="ARBA00022801"/>
    </source>
</evidence>
<dbReference type="OrthoDB" id="333239at2759"/>
<accession>L1JQ17</accession>
<dbReference type="GO" id="GO:0004843">
    <property type="term" value="F:cysteine-type deubiquitinase activity"/>
    <property type="evidence" value="ECO:0007669"/>
    <property type="project" value="UniProtKB-UniRule"/>
</dbReference>
<reference evidence="10" key="3">
    <citation type="submission" date="2016-03" db="UniProtKB">
        <authorList>
            <consortium name="EnsemblProtists"/>
        </authorList>
    </citation>
    <scope>IDENTIFICATION</scope>
</reference>
<dbReference type="GO" id="GO:0070628">
    <property type="term" value="F:proteasome binding"/>
    <property type="evidence" value="ECO:0007669"/>
    <property type="project" value="TreeGrafter"/>
</dbReference>
<dbReference type="Gene3D" id="3.90.70.10">
    <property type="entry name" value="Cysteine proteinases"/>
    <property type="match status" value="1"/>
</dbReference>
<dbReference type="KEGG" id="gtt:GUITHDRAFT_103274"/>
<evidence type="ECO:0000256" key="5">
    <source>
        <dbReference type="ARBA" id="ARBA00022807"/>
    </source>
</evidence>
<reference evidence="9 11" key="1">
    <citation type="journal article" date="2012" name="Nature">
        <title>Algal genomes reveal evolutionary mosaicism and the fate of nucleomorphs.</title>
        <authorList>
            <consortium name="DOE Joint Genome Institute"/>
            <person name="Curtis B.A."/>
            <person name="Tanifuji G."/>
            <person name="Burki F."/>
            <person name="Gruber A."/>
            <person name="Irimia M."/>
            <person name="Maruyama S."/>
            <person name="Arias M.C."/>
            <person name="Ball S.G."/>
            <person name="Gile G.H."/>
            <person name="Hirakawa Y."/>
            <person name="Hopkins J.F."/>
            <person name="Kuo A."/>
            <person name="Rensing S.A."/>
            <person name="Schmutz J."/>
            <person name="Symeonidi A."/>
            <person name="Elias M."/>
            <person name="Eveleigh R.J."/>
            <person name="Herman E.K."/>
            <person name="Klute M.J."/>
            <person name="Nakayama T."/>
            <person name="Obornik M."/>
            <person name="Reyes-Prieto A."/>
            <person name="Armbrust E.V."/>
            <person name="Aves S.J."/>
            <person name="Beiko R.G."/>
            <person name="Coutinho P."/>
            <person name="Dacks J.B."/>
            <person name="Durnford D.G."/>
            <person name="Fast N.M."/>
            <person name="Green B.R."/>
            <person name="Grisdale C.J."/>
            <person name="Hempel F."/>
            <person name="Henrissat B."/>
            <person name="Hoppner M.P."/>
            <person name="Ishida K."/>
            <person name="Kim E."/>
            <person name="Koreny L."/>
            <person name="Kroth P.G."/>
            <person name="Liu Y."/>
            <person name="Malik S.B."/>
            <person name="Maier U.G."/>
            <person name="McRose D."/>
            <person name="Mock T."/>
            <person name="Neilson J.A."/>
            <person name="Onodera N.T."/>
            <person name="Poole A.M."/>
            <person name="Pritham E.J."/>
            <person name="Richards T.A."/>
            <person name="Rocap G."/>
            <person name="Roy S.W."/>
            <person name="Sarai C."/>
            <person name="Schaack S."/>
            <person name="Shirato S."/>
            <person name="Slamovits C.H."/>
            <person name="Spencer D.F."/>
            <person name="Suzuki S."/>
            <person name="Worden A.Z."/>
            <person name="Zauner S."/>
            <person name="Barry K."/>
            <person name="Bell C."/>
            <person name="Bharti A.K."/>
            <person name="Crow J.A."/>
            <person name="Grimwood J."/>
            <person name="Kramer R."/>
            <person name="Lindquist E."/>
            <person name="Lucas S."/>
            <person name="Salamov A."/>
            <person name="McFadden G.I."/>
            <person name="Lane C.E."/>
            <person name="Keeling P.J."/>
            <person name="Gray M.W."/>
            <person name="Grigoriev I.V."/>
            <person name="Archibald J.M."/>
        </authorList>
    </citation>
    <scope>NUCLEOTIDE SEQUENCE</scope>
    <source>
        <strain evidence="9 11">CCMP2712</strain>
    </source>
</reference>
<protein>
    <recommendedName>
        <fullName evidence="6">Ubiquitin carboxyl-terminal hydrolase</fullName>
        <ecNumber evidence="6">3.4.19.12</ecNumber>
    </recommendedName>
</protein>
<dbReference type="PANTHER" id="PTHR43982:SF1">
    <property type="entry name" value="UBIQUITIN CARBOXYL-TERMINAL HYDROLASE 14"/>
    <property type="match status" value="1"/>
</dbReference>
<evidence type="ECO:0000256" key="6">
    <source>
        <dbReference type="RuleBase" id="RU366025"/>
    </source>
</evidence>
<feature type="region of interest" description="Disordered" evidence="7">
    <location>
        <begin position="233"/>
        <end position="261"/>
    </location>
</feature>
<dbReference type="InterPro" id="IPR018200">
    <property type="entry name" value="USP_CS"/>
</dbReference>
<dbReference type="InterPro" id="IPR001394">
    <property type="entry name" value="Peptidase_C19_UCH"/>
</dbReference>
<dbReference type="InterPro" id="IPR029071">
    <property type="entry name" value="Ubiquitin-like_domsf"/>
</dbReference>
<evidence type="ECO:0000256" key="1">
    <source>
        <dbReference type="ARBA" id="ARBA00000707"/>
    </source>
</evidence>
<feature type="region of interest" description="Disordered" evidence="7">
    <location>
        <begin position="576"/>
        <end position="622"/>
    </location>
</feature>
<dbReference type="PROSITE" id="PS00973">
    <property type="entry name" value="USP_2"/>
    <property type="match status" value="1"/>
</dbReference>
<dbReference type="PANTHER" id="PTHR43982">
    <property type="entry name" value="UBIQUITIN CARBOXYL-TERMINAL HYDROLASE"/>
    <property type="match status" value="1"/>
</dbReference>
<evidence type="ECO:0000259" key="8">
    <source>
        <dbReference type="PROSITE" id="PS50235"/>
    </source>
</evidence>
<dbReference type="GeneID" id="17307667"/>
<dbReference type="Gene3D" id="3.10.20.90">
    <property type="entry name" value="Phosphatidylinositol 3-kinase Catalytic Subunit, Chain A, domain 1"/>
    <property type="match status" value="1"/>
</dbReference>
<dbReference type="GO" id="GO:0061136">
    <property type="term" value="P:regulation of proteasomal protein catabolic process"/>
    <property type="evidence" value="ECO:0007669"/>
    <property type="project" value="TreeGrafter"/>
</dbReference>
<keyword evidence="3 6" id="KW-0833">Ubl conjugation pathway</keyword>
<dbReference type="SUPFAM" id="SSF54001">
    <property type="entry name" value="Cysteine proteinases"/>
    <property type="match status" value="1"/>
</dbReference>